<dbReference type="AlphaFoldDB" id="A0A162X9K6"/>
<organism evidence="4 5">
    <name type="scientific">Didymella rabiei</name>
    <name type="common">Chickpea ascochyta blight fungus</name>
    <name type="synonym">Mycosphaerella rabiei</name>
    <dbReference type="NCBI Taxonomy" id="5454"/>
    <lineage>
        <taxon>Eukaryota</taxon>
        <taxon>Fungi</taxon>
        <taxon>Dikarya</taxon>
        <taxon>Ascomycota</taxon>
        <taxon>Pezizomycotina</taxon>
        <taxon>Dothideomycetes</taxon>
        <taxon>Pleosporomycetidae</taxon>
        <taxon>Pleosporales</taxon>
        <taxon>Pleosporineae</taxon>
        <taxon>Didymellaceae</taxon>
        <taxon>Ascochyta</taxon>
    </lineage>
</organism>
<gene>
    <name evidence="4" type="ORF">ST47_g9361</name>
</gene>
<protein>
    <recommendedName>
        <fullName evidence="3">Rhodopsin domain-containing protein</fullName>
    </recommendedName>
</protein>
<evidence type="ECO:0000259" key="3">
    <source>
        <dbReference type="Pfam" id="PF20684"/>
    </source>
</evidence>
<accession>A0A162X9K6</accession>
<dbReference type="Pfam" id="PF20684">
    <property type="entry name" value="Fung_rhodopsin"/>
    <property type="match status" value="1"/>
</dbReference>
<dbReference type="STRING" id="5454.A0A162X9K6"/>
<reference evidence="4 5" key="1">
    <citation type="journal article" date="2016" name="Sci. Rep.">
        <title>Draft genome sequencing and secretome analysis of fungal phytopathogen Ascochyta rabiei provides insight into the necrotrophic effector repertoire.</title>
        <authorList>
            <person name="Verma S."/>
            <person name="Gazara R.K."/>
            <person name="Nizam S."/>
            <person name="Parween S."/>
            <person name="Chattopadhyay D."/>
            <person name="Verma P.K."/>
        </authorList>
    </citation>
    <scope>NUCLEOTIDE SEQUENCE [LARGE SCALE GENOMIC DNA]</scope>
    <source>
        <strain evidence="4 5">ArDII</strain>
    </source>
</reference>
<evidence type="ECO:0000313" key="4">
    <source>
        <dbReference type="EMBL" id="KZM19419.1"/>
    </source>
</evidence>
<keyword evidence="2" id="KW-0812">Transmembrane</keyword>
<dbReference type="InterPro" id="IPR049326">
    <property type="entry name" value="Rhodopsin_dom_fungi"/>
</dbReference>
<dbReference type="PANTHER" id="PTHR39614:SF2">
    <property type="entry name" value="INTEGRAL MEMBRANE PROTEIN"/>
    <property type="match status" value="1"/>
</dbReference>
<keyword evidence="2" id="KW-1133">Transmembrane helix</keyword>
<dbReference type="PANTHER" id="PTHR39614">
    <property type="entry name" value="INTEGRAL MEMBRANE PROTEIN"/>
    <property type="match status" value="1"/>
</dbReference>
<name>A0A162X9K6_DIDRA</name>
<proteinExistence type="predicted"/>
<keyword evidence="5" id="KW-1185">Reference proteome</keyword>
<feature type="domain" description="Rhodopsin" evidence="3">
    <location>
        <begin position="24"/>
        <end position="238"/>
    </location>
</feature>
<sequence length="351" mass="39122">MFAPLRIYARAWYEAHIVCKSEQVLALVFFGCNYAANATGLGRPIDTLSSRQGTIERLNVLTLVSNLSWITALSLSKSAIVLMLLRTTPTASHKRLQYLVGALVLMQCVLSITLMTAGCSVFEGFAWSFRSNVNTCSRQSLRWQVITGLDIATELAVLALPLQLVWNLQMSIKNKFVVIVAFWLRIPTLVFTILRDNATNNLSYTSDVSLTAAMVVVWQTIELSYSIAAATVAALKRFTESLNTGFGHGELIRVRKYSEGYKMSDRSASLKGSGVSKPSIKAEQIPNHANEHNFQGVPLESKELQRLKLRPEGLHNKVTISTLPRHSDSGKRPNDIHYDEDPLMPEQHCRQ</sequence>
<feature type="transmembrane region" description="Helical" evidence="2">
    <location>
        <begin position="98"/>
        <end position="123"/>
    </location>
</feature>
<feature type="transmembrane region" description="Helical" evidence="2">
    <location>
        <begin position="67"/>
        <end position="86"/>
    </location>
</feature>
<feature type="region of interest" description="Disordered" evidence="1">
    <location>
        <begin position="315"/>
        <end position="351"/>
    </location>
</feature>
<feature type="region of interest" description="Disordered" evidence="1">
    <location>
        <begin position="266"/>
        <end position="297"/>
    </location>
</feature>
<comment type="caution">
    <text evidence="4">The sequence shown here is derived from an EMBL/GenBank/DDBJ whole genome shotgun (WGS) entry which is preliminary data.</text>
</comment>
<feature type="compositionally biased region" description="Basic and acidic residues" evidence="1">
    <location>
        <begin position="325"/>
        <end position="340"/>
    </location>
</feature>
<feature type="transmembrane region" description="Helical" evidence="2">
    <location>
        <begin position="214"/>
        <end position="235"/>
    </location>
</feature>
<dbReference type="Proteomes" id="UP000076837">
    <property type="component" value="Unassembled WGS sequence"/>
</dbReference>
<evidence type="ECO:0000256" key="2">
    <source>
        <dbReference type="SAM" id="Phobius"/>
    </source>
</evidence>
<evidence type="ECO:0000313" key="5">
    <source>
        <dbReference type="Proteomes" id="UP000076837"/>
    </source>
</evidence>
<dbReference type="EMBL" id="JYNV01000291">
    <property type="protein sequence ID" value="KZM19419.1"/>
    <property type="molecule type" value="Genomic_DNA"/>
</dbReference>
<keyword evidence="2" id="KW-0472">Membrane</keyword>
<evidence type="ECO:0000256" key="1">
    <source>
        <dbReference type="SAM" id="MobiDB-lite"/>
    </source>
</evidence>
<feature type="transmembrane region" description="Helical" evidence="2">
    <location>
        <begin position="176"/>
        <end position="194"/>
    </location>
</feature>